<gene>
    <name evidence="2" type="ORF">FHU29_000769</name>
</gene>
<dbReference type="Proteomes" id="UP000567922">
    <property type="component" value="Unassembled WGS sequence"/>
</dbReference>
<keyword evidence="1" id="KW-0812">Transmembrane</keyword>
<keyword evidence="1" id="KW-0472">Membrane</keyword>
<feature type="transmembrane region" description="Helical" evidence="1">
    <location>
        <begin position="17"/>
        <end position="39"/>
    </location>
</feature>
<feature type="transmembrane region" description="Helical" evidence="1">
    <location>
        <begin position="420"/>
        <end position="439"/>
    </location>
</feature>
<evidence type="ECO:0008006" key="4">
    <source>
        <dbReference type="Google" id="ProtNLM"/>
    </source>
</evidence>
<keyword evidence="3" id="KW-1185">Reference proteome</keyword>
<protein>
    <recommendedName>
        <fullName evidence="4">Fenitrothion hydrolase</fullName>
    </recommendedName>
</protein>
<feature type="transmembrane region" description="Helical" evidence="1">
    <location>
        <begin position="276"/>
        <end position="299"/>
    </location>
</feature>
<organism evidence="2 3">
    <name type="scientific">Hoyosella altamirensis</name>
    <dbReference type="NCBI Taxonomy" id="616997"/>
    <lineage>
        <taxon>Bacteria</taxon>
        <taxon>Bacillati</taxon>
        <taxon>Actinomycetota</taxon>
        <taxon>Actinomycetes</taxon>
        <taxon>Mycobacteriales</taxon>
        <taxon>Hoyosellaceae</taxon>
        <taxon>Hoyosella</taxon>
    </lineage>
</organism>
<keyword evidence="1" id="KW-1133">Transmembrane helix</keyword>
<evidence type="ECO:0000313" key="2">
    <source>
        <dbReference type="EMBL" id="MBB3036335.1"/>
    </source>
</evidence>
<reference evidence="2 3" key="1">
    <citation type="submission" date="2020-08" db="EMBL/GenBank/DDBJ databases">
        <title>Sequencing the genomes of 1000 actinobacteria strains.</title>
        <authorList>
            <person name="Klenk H.-P."/>
        </authorList>
    </citation>
    <scope>NUCLEOTIDE SEQUENCE [LARGE SCALE GENOMIC DNA]</scope>
    <source>
        <strain evidence="2 3">DSM 45258</strain>
    </source>
</reference>
<feature type="transmembrane region" description="Helical" evidence="1">
    <location>
        <begin position="176"/>
        <end position="196"/>
    </location>
</feature>
<evidence type="ECO:0000313" key="3">
    <source>
        <dbReference type="Proteomes" id="UP000567922"/>
    </source>
</evidence>
<comment type="caution">
    <text evidence="2">The sequence shown here is derived from an EMBL/GenBank/DDBJ whole genome shotgun (WGS) entry which is preliminary data.</text>
</comment>
<proteinExistence type="predicted"/>
<dbReference type="EMBL" id="JACHWS010000001">
    <property type="protein sequence ID" value="MBB3036335.1"/>
    <property type="molecule type" value="Genomic_DNA"/>
</dbReference>
<dbReference type="OrthoDB" id="8168962at2"/>
<feature type="transmembrane region" description="Helical" evidence="1">
    <location>
        <begin position="373"/>
        <end position="400"/>
    </location>
</feature>
<feature type="transmembrane region" description="Helical" evidence="1">
    <location>
        <begin position="100"/>
        <end position="120"/>
    </location>
</feature>
<feature type="transmembrane region" description="Helical" evidence="1">
    <location>
        <begin position="320"/>
        <end position="346"/>
    </location>
</feature>
<feature type="transmembrane region" description="Helical" evidence="1">
    <location>
        <begin position="149"/>
        <end position="170"/>
    </location>
</feature>
<name>A0A839RI67_9ACTN</name>
<dbReference type="RefSeq" id="WP_064440233.1">
    <property type="nucleotide sequence ID" value="NZ_BDDI01000007.1"/>
</dbReference>
<accession>A0A839RI67</accession>
<evidence type="ECO:0000256" key="1">
    <source>
        <dbReference type="SAM" id="Phobius"/>
    </source>
</evidence>
<dbReference type="AlphaFoldDB" id="A0A839RI67"/>
<sequence>MILAHGLHGRSDLPVPLWLALYTGAAAVLVSFVVLAFMWTKPRLLGAEAGRPVPTFIERFVDSRALHFVLQAAGLVFFVLLLATAWAGTDSSFTNPASTWFYVWFWLGVIALSLVFGRIYRVANPLRILARGLAPVLYRPGRDGSLDKLAFWPAIAGLAAFLWLELVYPASDSPRAIAVFVTLYAVTMAVAGAYYGPKWFERGDGFEVYFTLIARLSPFGRRNDGRIVVRSPLNGLVDGPSHGLTPVLLLILGSTTFDGVTRIPMWPDFVDPLTPFWTAVAGTFALAATVGFLSAMYVGAMWLTRPYLRKPRRGEPPVDLYGAFAHSLIPLALGYTIAHYFSFAIFQGQAGFLLATDPFGQGWDLFGTAGTGINYAVLSTGLIALVQVGAIIVGHIVAVVSAHDRALQIIRPDYKKTGQYPALALMVGYTVIGIVLVSSV</sequence>
<feature type="transmembrane region" description="Helical" evidence="1">
    <location>
        <begin position="68"/>
        <end position="88"/>
    </location>
</feature>
<feature type="transmembrane region" description="Helical" evidence="1">
    <location>
        <begin position="243"/>
        <end position="264"/>
    </location>
</feature>